<gene>
    <name evidence="1" type="ORF">F511_35767</name>
</gene>
<evidence type="ECO:0000313" key="2">
    <source>
        <dbReference type="Proteomes" id="UP000250235"/>
    </source>
</evidence>
<evidence type="ECO:0000313" key="1">
    <source>
        <dbReference type="EMBL" id="KZV38602.1"/>
    </source>
</evidence>
<proteinExistence type="predicted"/>
<dbReference type="EMBL" id="KV001783">
    <property type="protein sequence ID" value="KZV38602.1"/>
    <property type="molecule type" value="Genomic_DNA"/>
</dbReference>
<name>A0A2Z7BVC7_9LAMI</name>
<keyword evidence="2" id="KW-1185">Reference proteome</keyword>
<reference evidence="1 2" key="1">
    <citation type="journal article" date="2015" name="Proc. Natl. Acad. Sci. U.S.A.">
        <title>The resurrection genome of Boea hygrometrica: A blueprint for survival of dehydration.</title>
        <authorList>
            <person name="Xiao L."/>
            <person name="Yang G."/>
            <person name="Zhang L."/>
            <person name="Yang X."/>
            <person name="Zhao S."/>
            <person name="Ji Z."/>
            <person name="Zhou Q."/>
            <person name="Hu M."/>
            <person name="Wang Y."/>
            <person name="Chen M."/>
            <person name="Xu Y."/>
            <person name="Jin H."/>
            <person name="Xiao X."/>
            <person name="Hu G."/>
            <person name="Bao F."/>
            <person name="Hu Y."/>
            <person name="Wan P."/>
            <person name="Li L."/>
            <person name="Deng X."/>
            <person name="Kuang T."/>
            <person name="Xiang C."/>
            <person name="Zhu J.K."/>
            <person name="Oliver M.J."/>
            <person name="He Y."/>
        </authorList>
    </citation>
    <scope>NUCLEOTIDE SEQUENCE [LARGE SCALE GENOMIC DNA]</scope>
    <source>
        <strain evidence="2">cv. XS01</strain>
    </source>
</reference>
<protein>
    <submittedName>
        <fullName evidence="1">Uncharacterized protein</fullName>
    </submittedName>
</protein>
<accession>A0A2Z7BVC7</accession>
<dbReference type="AlphaFoldDB" id="A0A2Z7BVC7"/>
<sequence>MNVYCSEPIATAQFLRIRSSTSRICFSMFSILASDILQLLRLVLHFSVWTYIHFSAASDFVSLHQLVYQLLLLD</sequence>
<organism evidence="1 2">
    <name type="scientific">Dorcoceras hygrometricum</name>
    <dbReference type="NCBI Taxonomy" id="472368"/>
    <lineage>
        <taxon>Eukaryota</taxon>
        <taxon>Viridiplantae</taxon>
        <taxon>Streptophyta</taxon>
        <taxon>Embryophyta</taxon>
        <taxon>Tracheophyta</taxon>
        <taxon>Spermatophyta</taxon>
        <taxon>Magnoliopsida</taxon>
        <taxon>eudicotyledons</taxon>
        <taxon>Gunneridae</taxon>
        <taxon>Pentapetalae</taxon>
        <taxon>asterids</taxon>
        <taxon>lamiids</taxon>
        <taxon>Lamiales</taxon>
        <taxon>Gesneriaceae</taxon>
        <taxon>Didymocarpoideae</taxon>
        <taxon>Trichosporeae</taxon>
        <taxon>Loxocarpinae</taxon>
        <taxon>Dorcoceras</taxon>
    </lineage>
</organism>
<dbReference type="Proteomes" id="UP000250235">
    <property type="component" value="Unassembled WGS sequence"/>
</dbReference>